<evidence type="ECO:0000259" key="3">
    <source>
        <dbReference type="Pfam" id="PF23395"/>
    </source>
</evidence>
<evidence type="ECO:0000259" key="2">
    <source>
        <dbReference type="Pfam" id="PF23394"/>
    </source>
</evidence>
<feature type="domain" description="SAM-like" evidence="3">
    <location>
        <begin position="883"/>
        <end position="956"/>
    </location>
</feature>
<gene>
    <name evidence="4" type="ORF">PV07_01217</name>
</gene>
<dbReference type="AlphaFoldDB" id="A0A0D2DFG6"/>
<feature type="region of interest" description="Disordered" evidence="1">
    <location>
        <begin position="321"/>
        <end position="341"/>
    </location>
</feature>
<organism evidence="4 5">
    <name type="scientific">Cladophialophora immunda</name>
    <dbReference type="NCBI Taxonomy" id="569365"/>
    <lineage>
        <taxon>Eukaryota</taxon>
        <taxon>Fungi</taxon>
        <taxon>Dikarya</taxon>
        <taxon>Ascomycota</taxon>
        <taxon>Pezizomycotina</taxon>
        <taxon>Eurotiomycetes</taxon>
        <taxon>Chaetothyriomycetidae</taxon>
        <taxon>Chaetothyriales</taxon>
        <taxon>Herpotrichiellaceae</taxon>
        <taxon>Cladophialophora</taxon>
    </lineage>
</organism>
<dbReference type="RefSeq" id="XP_016254655.1">
    <property type="nucleotide sequence ID" value="XM_016387727.1"/>
</dbReference>
<sequence>MSAPSVLEYARFHGLAIDHTSEDPLAYISQIPLQDIEDGQQLPDQDFSVFADDIAEPKLQLTRHEGTMLAESILDRPPVVNWSNFLPERHRLRNLKIEEPLLAGDHESEVRRFRREASSQVDTEHLFETCSLISSASGQDFEDEWNDIQSGHVLREVEQELEDERCHTTKEGLVHLSISLKDTLSEDTKATILHSFVPVLKRPRLRSVTPPLMPDSPEPQVPPSPNLDFSLRSEEDIDRDNFLLQLEKEMQEKDQIPSEGIDDASPTTSKLVLKEIHDAANLEAGEDLRMEAVCASFDGSHQPRKNLENLWLDVPMISSSSQSQQSSEQAVKLSSPVEPVPASRAQPLTLTASKSPSNEVQPGSITTEWCVDSGKLGSLEELLSRGAVEFENDGFEAVEDDLDEELVKFAEKAEKEIDAGLRGDKIDTPEECLKQPVPRLEPFSTRSLCDDQDADLLLRKIDEVCLVIPNTAHLQNDPKLNWSPFPPQLTKLQLVDGIEDDGKIGTLVGAPQGVVKSEQLLWKPSGLRMLETNDESDGEMEEDPELRENMSRVSEPIVPAKRLNHGSDSSCMSPTKKSCTLDTNKVQGMMARNTGLALNGFSSFNALEAFLDLRGAKFKRAAQPQPPSANELADDPIQATQLEEEKRVTLARGSVLQQSEPSGESNPCTIQVPSTAIGTTHTGGNDDLGPLMESKWPRTILIETTTLGRYRSLVSFLETNGGKQLRMIYREITQSERNTPSASPDIILNPRTALMFTNMQALHQKSLPGQGIQAGESMIQSRILKLAHDYTQLFILVAMTARGNILLQSQVDTMNTFAGFCEKLSSRHGLHVHPLWISSSSGTQPAEAALSWWTWNLACCHGFPVTDPSQSLRPKIDTANLINEETLWERFLRKAGLNPMAAQVVLGGLRRSDSPEITLDQDWGLRRFVKMDPDERMDMFAETLGQGVLERVNAVLDKDWGWR</sequence>
<evidence type="ECO:0000313" key="4">
    <source>
        <dbReference type="EMBL" id="KIW34439.1"/>
    </source>
</evidence>
<dbReference type="GeneID" id="27340411"/>
<name>A0A0D2DFG6_9EURO</name>
<dbReference type="EMBL" id="KN847040">
    <property type="protein sequence ID" value="KIW34439.1"/>
    <property type="molecule type" value="Genomic_DNA"/>
</dbReference>
<evidence type="ECO:0000313" key="5">
    <source>
        <dbReference type="Proteomes" id="UP000054466"/>
    </source>
</evidence>
<reference evidence="4 5" key="1">
    <citation type="submission" date="2015-01" db="EMBL/GenBank/DDBJ databases">
        <title>The Genome Sequence of Cladophialophora immunda CBS83496.</title>
        <authorList>
            <consortium name="The Broad Institute Genomics Platform"/>
            <person name="Cuomo C."/>
            <person name="de Hoog S."/>
            <person name="Gorbushina A."/>
            <person name="Stielow B."/>
            <person name="Teixiera M."/>
            <person name="Abouelleil A."/>
            <person name="Chapman S.B."/>
            <person name="Priest M."/>
            <person name="Young S.K."/>
            <person name="Wortman J."/>
            <person name="Nusbaum C."/>
            <person name="Birren B."/>
        </authorList>
    </citation>
    <scope>NUCLEOTIDE SEQUENCE [LARGE SCALE GENOMIC DNA]</scope>
    <source>
        <strain evidence="4 5">CBS 83496</strain>
    </source>
</reference>
<protein>
    <submittedName>
        <fullName evidence="4">Uncharacterized protein</fullName>
    </submittedName>
</protein>
<feature type="domain" description="DUF7102" evidence="2">
    <location>
        <begin position="698"/>
        <end position="865"/>
    </location>
</feature>
<dbReference type="Proteomes" id="UP000054466">
    <property type="component" value="Unassembled WGS sequence"/>
</dbReference>
<keyword evidence="5" id="KW-1185">Reference proteome</keyword>
<evidence type="ECO:0000256" key="1">
    <source>
        <dbReference type="SAM" id="MobiDB-lite"/>
    </source>
</evidence>
<dbReference type="Pfam" id="PF23394">
    <property type="entry name" value="DUF7102"/>
    <property type="match status" value="1"/>
</dbReference>
<dbReference type="VEuPathDB" id="FungiDB:PV07_01217"/>
<dbReference type="InterPro" id="IPR057559">
    <property type="entry name" value="SAM_6"/>
</dbReference>
<accession>A0A0D2DFG6</accession>
<dbReference type="Pfam" id="PF23395">
    <property type="entry name" value="SAM_6"/>
    <property type="match status" value="1"/>
</dbReference>
<dbReference type="OrthoDB" id="3647246at2759"/>
<dbReference type="InterPro" id="IPR055528">
    <property type="entry name" value="DUF7102"/>
</dbReference>
<dbReference type="HOGENOM" id="CLU_005396_1_0_1"/>
<proteinExistence type="predicted"/>